<gene>
    <name evidence="1" type="ORF">ALC57_18551</name>
</gene>
<keyword evidence="2" id="KW-1185">Reference proteome</keyword>
<dbReference type="AlphaFoldDB" id="A0A151IRK6"/>
<name>A0A151IRK6_9HYME</name>
<organism evidence="1 2">
    <name type="scientific">Trachymyrmex cornetzi</name>
    <dbReference type="NCBI Taxonomy" id="471704"/>
    <lineage>
        <taxon>Eukaryota</taxon>
        <taxon>Metazoa</taxon>
        <taxon>Ecdysozoa</taxon>
        <taxon>Arthropoda</taxon>
        <taxon>Hexapoda</taxon>
        <taxon>Insecta</taxon>
        <taxon>Pterygota</taxon>
        <taxon>Neoptera</taxon>
        <taxon>Endopterygota</taxon>
        <taxon>Hymenoptera</taxon>
        <taxon>Apocrita</taxon>
        <taxon>Aculeata</taxon>
        <taxon>Formicoidea</taxon>
        <taxon>Formicidae</taxon>
        <taxon>Myrmicinae</taxon>
        <taxon>Trachymyrmex</taxon>
    </lineage>
</organism>
<protein>
    <submittedName>
        <fullName evidence="1">Uncharacterized protein</fullName>
    </submittedName>
</protein>
<reference evidence="1 2" key="1">
    <citation type="submission" date="2015-09" db="EMBL/GenBank/DDBJ databases">
        <title>Trachymyrmex cornetzi WGS genome.</title>
        <authorList>
            <person name="Nygaard S."/>
            <person name="Hu H."/>
            <person name="Boomsma J."/>
            <person name="Zhang G."/>
        </authorList>
    </citation>
    <scope>NUCLEOTIDE SEQUENCE [LARGE SCALE GENOMIC DNA]</scope>
    <source>
        <strain evidence="1">Tcor2-1</strain>
        <tissue evidence="1">Whole body</tissue>
    </source>
</reference>
<evidence type="ECO:0000313" key="1">
    <source>
        <dbReference type="EMBL" id="KYN09320.1"/>
    </source>
</evidence>
<accession>A0A151IRK6</accession>
<dbReference type="Proteomes" id="UP000078492">
    <property type="component" value="Unassembled WGS sequence"/>
</dbReference>
<dbReference type="EMBL" id="KQ981124">
    <property type="protein sequence ID" value="KYN09320.1"/>
    <property type="molecule type" value="Genomic_DNA"/>
</dbReference>
<proteinExistence type="predicted"/>
<evidence type="ECO:0000313" key="2">
    <source>
        <dbReference type="Proteomes" id="UP000078492"/>
    </source>
</evidence>
<sequence>MTSETPKVEFALGSEVSPGRFFKSAFARNFISSGRDCKSLDYELLDNVERNEGDRNNNGRNNNFFSLVNFADGKPANGDDAAAAARTTTLWEQPKPKEAAQPVADANELEKLRKLVFSGDIRCLRREVDRASGTKFVRKEEINLSDRPRCYFIYSIQAGFLHDVLGTAKRNLMERDVHVSKY</sequence>